<evidence type="ECO:0000256" key="1">
    <source>
        <dbReference type="ARBA" id="ARBA00004123"/>
    </source>
</evidence>
<keyword evidence="3" id="KW-0238">DNA-binding</keyword>
<dbReference type="Proteomes" id="UP000001449">
    <property type="component" value="Chromosome 4"/>
</dbReference>
<evidence type="ECO:0000256" key="2">
    <source>
        <dbReference type="ARBA" id="ARBA00023015"/>
    </source>
</evidence>
<evidence type="ECO:0000259" key="6">
    <source>
        <dbReference type="PROSITE" id="PS51032"/>
    </source>
</evidence>
<dbReference type="GO" id="GO:0003677">
    <property type="term" value="F:DNA binding"/>
    <property type="evidence" value="ECO:0007669"/>
    <property type="project" value="UniProtKB-KW"/>
</dbReference>
<dbReference type="PaxDb" id="35128-Thaps262141"/>
<dbReference type="Gene3D" id="3.30.730.10">
    <property type="entry name" value="AP2/ERF domain"/>
    <property type="match status" value="1"/>
</dbReference>
<feature type="non-terminal residue" evidence="7">
    <location>
        <position position="72"/>
    </location>
</feature>
<evidence type="ECO:0000313" key="8">
    <source>
        <dbReference type="Proteomes" id="UP000001449"/>
    </source>
</evidence>
<dbReference type="SUPFAM" id="SSF54171">
    <property type="entry name" value="DNA-binding domain"/>
    <property type="match status" value="1"/>
</dbReference>
<evidence type="ECO:0000313" key="7">
    <source>
        <dbReference type="EMBL" id="EED92829.1"/>
    </source>
</evidence>
<reference evidence="7 8" key="2">
    <citation type="journal article" date="2008" name="Nature">
        <title>The Phaeodactylum genome reveals the evolutionary history of diatom genomes.</title>
        <authorList>
            <person name="Bowler C."/>
            <person name="Allen A.E."/>
            <person name="Badger J.H."/>
            <person name="Grimwood J."/>
            <person name="Jabbari K."/>
            <person name="Kuo A."/>
            <person name="Maheswari U."/>
            <person name="Martens C."/>
            <person name="Maumus F."/>
            <person name="Otillar R.P."/>
            <person name="Rayko E."/>
            <person name="Salamov A."/>
            <person name="Vandepoele K."/>
            <person name="Beszteri B."/>
            <person name="Gruber A."/>
            <person name="Heijde M."/>
            <person name="Katinka M."/>
            <person name="Mock T."/>
            <person name="Valentin K."/>
            <person name="Verret F."/>
            <person name="Berges J.A."/>
            <person name="Brownlee C."/>
            <person name="Cadoret J.P."/>
            <person name="Chiovitti A."/>
            <person name="Choi C.J."/>
            <person name="Coesel S."/>
            <person name="De Martino A."/>
            <person name="Detter J.C."/>
            <person name="Durkin C."/>
            <person name="Falciatore A."/>
            <person name="Fournet J."/>
            <person name="Haruta M."/>
            <person name="Huysman M.J."/>
            <person name="Jenkins B.D."/>
            <person name="Jiroutova K."/>
            <person name="Jorgensen R.E."/>
            <person name="Joubert Y."/>
            <person name="Kaplan A."/>
            <person name="Kroger N."/>
            <person name="Kroth P.G."/>
            <person name="La Roche J."/>
            <person name="Lindquist E."/>
            <person name="Lommer M."/>
            <person name="Martin-Jezequel V."/>
            <person name="Lopez P.J."/>
            <person name="Lucas S."/>
            <person name="Mangogna M."/>
            <person name="McGinnis K."/>
            <person name="Medlin L.K."/>
            <person name="Montsant A."/>
            <person name="Oudot-Le Secq M.P."/>
            <person name="Napoli C."/>
            <person name="Obornik M."/>
            <person name="Parker M.S."/>
            <person name="Petit J.L."/>
            <person name="Porcel B.M."/>
            <person name="Poulsen N."/>
            <person name="Robison M."/>
            <person name="Rychlewski L."/>
            <person name="Rynearson T.A."/>
            <person name="Schmutz J."/>
            <person name="Shapiro H."/>
            <person name="Siaut M."/>
            <person name="Stanley M."/>
            <person name="Sussman M.R."/>
            <person name="Taylor A.R."/>
            <person name="Vardi A."/>
            <person name="von Dassow P."/>
            <person name="Vyverman W."/>
            <person name="Willis A."/>
            <person name="Wyrwicz L.S."/>
            <person name="Rokhsar D.S."/>
            <person name="Weissenbach J."/>
            <person name="Armbrust E.V."/>
            <person name="Green B.R."/>
            <person name="Van de Peer Y."/>
            <person name="Grigoriev I.V."/>
        </authorList>
    </citation>
    <scope>NUCLEOTIDE SEQUENCE [LARGE SCALE GENOMIC DNA]</scope>
    <source>
        <strain evidence="7 8">CCMP1335</strain>
    </source>
</reference>
<dbReference type="GO" id="GO:0003700">
    <property type="term" value="F:DNA-binding transcription factor activity"/>
    <property type="evidence" value="ECO:0007669"/>
    <property type="project" value="InterPro"/>
</dbReference>
<dbReference type="SMART" id="SM00380">
    <property type="entry name" value="AP2"/>
    <property type="match status" value="1"/>
</dbReference>
<sequence length="72" mass="8403">KPTTKSVRRKKKMYSDFVGVTYNKTHAKYQACITHYRKQHYLGRYKLAVDAALAYDESARLLKGASWKVNFT</sequence>
<dbReference type="GO" id="GO:0005634">
    <property type="term" value="C:nucleus"/>
    <property type="evidence" value="ECO:0007669"/>
    <property type="project" value="UniProtKB-SubCell"/>
</dbReference>
<feature type="domain" description="AP2/ERF" evidence="6">
    <location>
        <begin position="16"/>
        <end position="72"/>
    </location>
</feature>
<evidence type="ECO:0000256" key="4">
    <source>
        <dbReference type="ARBA" id="ARBA00023163"/>
    </source>
</evidence>
<dbReference type="InterPro" id="IPR036955">
    <property type="entry name" value="AP2/ERF_dom_sf"/>
</dbReference>
<dbReference type="KEGG" id="tps:THAPSDRAFT_262141"/>
<evidence type="ECO:0000256" key="5">
    <source>
        <dbReference type="ARBA" id="ARBA00023242"/>
    </source>
</evidence>
<protein>
    <submittedName>
        <fullName evidence="7">Pathogenesis-related transcription factor</fullName>
    </submittedName>
</protein>
<keyword evidence="4" id="KW-0804">Transcription</keyword>
<evidence type="ECO:0000256" key="3">
    <source>
        <dbReference type="ARBA" id="ARBA00023125"/>
    </source>
</evidence>
<keyword evidence="8" id="KW-1185">Reference proteome</keyword>
<dbReference type="AlphaFoldDB" id="B8BZ62"/>
<dbReference type="InParanoid" id="B8BZ62"/>
<dbReference type="GeneID" id="7453348"/>
<gene>
    <name evidence="7" type="ORF">THAPSDRAFT_262141</name>
</gene>
<organism evidence="7 8">
    <name type="scientific">Thalassiosira pseudonana</name>
    <name type="common">Marine diatom</name>
    <name type="synonym">Cyclotella nana</name>
    <dbReference type="NCBI Taxonomy" id="35128"/>
    <lineage>
        <taxon>Eukaryota</taxon>
        <taxon>Sar</taxon>
        <taxon>Stramenopiles</taxon>
        <taxon>Ochrophyta</taxon>
        <taxon>Bacillariophyta</taxon>
        <taxon>Coscinodiscophyceae</taxon>
        <taxon>Thalassiosirophycidae</taxon>
        <taxon>Thalassiosirales</taxon>
        <taxon>Thalassiosiraceae</taxon>
        <taxon>Thalassiosira</taxon>
    </lineage>
</organism>
<keyword evidence="5" id="KW-0539">Nucleus</keyword>
<comment type="subcellular location">
    <subcellularLocation>
        <location evidence="1">Nucleus</location>
    </subcellularLocation>
</comment>
<proteinExistence type="predicted"/>
<dbReference type="EMBL" id="CM000641">
    <property type="protein sequence ID" value="EED92829.1"/>
    <property type="molecule type" value="Genomic_DNA"/>
</dbReference>
<dbReference type="InterPro" id="IPR016177">
    <property type="entry name" value="DNA-bd_dom_sf"/>
</dbReference>
<accession>B8BZ62</accession>
<dbReference type="HOGENOM" id="CLU_2730100_0_0_1"/>
<dbReference type="PROSITE" id="PS51032">
    <property type="entry name" value="AP2_ERF"/>
    <property type="match status" value="1"/>
</dbReference>
<reference evidence="7 8" key="1">
    <citation type="journal article" date="2004" name="Science">
        <title>The genome of the diatom Thalassiosira pseudonana: ecology, evolution, and metabolism.</title>
        <authorList>
            <person name="Armbrust E.V."/>
            <person name="Berges J.A."/>
            <person name="Bowler C."/>
            <person name="Green B.R."/>
            <person name="Martinez D."/>
            <person name="Putnam N.H."/>
            <person name="Zhou S."/>
            <person name="Allen A.E."/>
            <person name="Apt K.E."/>
            <person name="Bechner M."/>
            <person name="Brzezinski M.A."/>
            <person name="Chaal B.K."/>
            <person name="Chiovitti A."/>
            <person name="Davis A.K."/>
            <person name="Demarest M.S."/>
            <person name="Detter J.C."/>
            <person name="Glavina T."/>
            <person name="Goodstein D."/>
            <person name="Hadi M.Z."/>
            <person name="Hellsten U."/>
            <person name="Hildebrand M."/>
            <person name="Jenkins B.D."/>
            <person name="Jurka J."/>
            <person name="Kapitonov V.V."/>
            <person name="Kroger N."/>
            <person name="Lau W.W."/>
            <person name="Lane T.W."/>
            <person name="Larimer F.W."/>
            <person name="Lippmeier J.C."/>
            <person name="Lucas S."/>
            <person name="Medina M."/>
            <person name="Montsant A."/>
            <person name="Obornik M."/>
            <person name="Parker M.S."/>
            <person name="Palenik B."/>
            <person name="Pazour G.J."/>
            <person name="Richardson P.M."/>
            <person name="Rynearson T.A."/>
            <person name="Saito M.A."/>
            <person name="Schwartz D.C."/>
            <person name="Thamatrakoln K."/>
            <person name="Valentin K."/>
            <person name="Vardi A."/>
            <person name="Wilkerson F.P."/>
            <person name="Rokhsar D.S."/>
        </authorList>
    </citation>
    <scope>NUCLEOTIDE SEQUENCE [LARGE SCALE GENOMIC DNA]</scope>
    <source>
        <strain evidence="7 8">CCMP1335</strain>
    </source>
</reference>
<dbReference type="RefSeq" id="XP_002289292.1">
    <property type="nucleotide sequence ID" value="XM_002289256.1"/>
</dbReference>
<keyword evidence="2" id="KW-0805">Transcription regulation</keyword>
<name>B8BZ62_THAPS</name>
<dbReference type="InterPro" id="IPR001471">
    <property type="entry name" value="AP2/ERF_dom"/>
</dbReference>
<feature type="non-terminal residue" evidence="7">
    <location>
        <position position="1"/>
    </location>
</feature>